<evidence type="ECO:0000313" key="3">
    <source>
        <dbReference type="Proteomes" id="UP001331761"/>
    </source>
</evidence>
<reference evidence="2 3" key="1">
    <citation type="submission" date="2019-10" db="EMBL/GenBank/DDBJ databases">
        <title>Assembly and Annotation for the nematode Trichostrongylus colubriformis.</title>
        <authorList>
            <person name="Martin J."/>
        </authorList>
    </citation>
    <scope>NUCLEOTIDE SEQUENCE [LARGE SCALE GENOMIC DNA]</scope>
    <source>
        <strain evidence="2">G859</strain>
        <tissue evidence="2">Whole worm</tissue>
    </source>
</reference>
<evidence type="ECO:0000259" key="1">
    <source>
        <dbReference type="PROSITE" id="PS50086"/>
    </source>
</evidence>
<evidence type="ECO:0000313" key="2">
    <source>
        <dbReference type="EMBL" id="KAK5974230.1"/>
    </source>
</evidence>
<dbReference type="EMBL" id="WIXE01014517">
    <property type="protein sequence ID" value="KAK5974230.1"/>
    <property type="molecule type" value="Genomic_DNA"/>
</dbReference>
<proteinExistence type="predicted"/>
<feature type="non-terminal residue" evidence="2">
    <location>
        <position position="64"/>
    </location>
</feature>
<dbReference type="SUPFAM" id="SSF47923">
    <property type="entry name" value="Ypt/Rab-GAP domain of gyp1p"/>
    <property type="match status" value="1"/>
</dbReference>
<dbReference type="Gene3D" id="1.10.472.80">
    <property type="entry name" value="Ypt/Rab-GAP domain of gyp1p, domain 3"/>
    <property type="match status" value="1"/>
</dbReference>
<name>A0AAN8FQ73_TRICO</name>
<dbReference type="InterPro" id="IPR035969">
    <property type="entry name" value="Rab-GAP_TBC_sf"/>
</dbReference>
<dbReference type="AlphaFoldDB" id="A0AAN8FQ73"/>
<keyword evidence="3" id="KW-1185">Reference proteome</keyword>
<comment type="caution">
    <text evidence="2">The sequence shown here is derived from an EMBL/GenBank/DDBJ whole genome shotgun (WGS) entry which is preliminary data.</text>
</comment>
<protein>
    <submittedName>
        <fullName evidence="2">Rab-GAP TBC domain-containing protein</fullName>
    </submittedName>
</protein>
<gene>
    <name evidence="2" type="ORF">GCK32_021821</name>
</gene>
<dbReference type="Proteomes" id="UP001331761">
    <property type="component" value="Unassembled WGS sequence"/>
</dbReference>
<organism evidence="2 3">
    <name type="scientific">Trichostrongylus colubriformis</name>
    <name type="common">Black scour worm</name>
    <dbReference type="NCBI Taxonomy" id="6319"/>
    <lineage>
        <taxon>Eukaryota</taxon>
        <taxon>Metazoa</taxon>
        <taxon>Ecdysozoa</taxon>
        <taxon>Nematoda</taxon>
        <taxon>Chromadorea</taxon>
        <taxon>Rhabditida</taxon>
        <taxon>Rhabditina</taxon>
        <taxon>Rhabditomorpha</taxon>
        <taxon>Strongyloidea</taxon>
        <taxon>Trichostrongylidae</taxon>
        <taxon>Trichostrongylus</taxon>
    </lineage>
</organism>
<dbReference type="PROSITE" id="PS50086">
    <property type="entry name" value="TBC_RABGAP"/>
    <property type="match status" value="1"/>
</dbReference>
<feature type="domain" description="Rab-GAP TBC" evidence="1">
    <location>
        <begin position="1"/>
        <end position="64"/>
    </location>
</feature>
<sequence>MVRQRQDYYNETMSGLQRDTKVLQWILAKECPNVVRTLKQLDVGLDLIIGKWFLCWFVEVLPLE</sequence>
<accession>A0AAN8FQ73</accession>
<dbReference type="InterPro" id="IPR000195">
    <property type="entry name" value="Rab-GAP-TBC_dom"/>
</dbReference>
<dbReference type="Pfam" id="PF00566">
    <property type="entry name" value="RabGAP-TBC"/>
    <property type="match status" value="1"/>
</dbReference>